<dbReference type="Proteomes" id="UP000245509">
    <property type="component" value="Unassembled WGS sequence"/>
</dbReference>
<evidence type="ECO:0000259" key="3">
    <source>
        <dbReference type="Pfam" id="PF01855"/>
    </source>
</evidence>
<dbReference type="RefSeq" id="WP_228615096.1">
    <property type="nucleotide sequence ID" value="NZ_QEFP02000003.1"/>
</dbReference>
<dbReference type="InterPro" id="IPR002869">
    <property type="entry name" value="Pyrv_flavodox_OxRed_cen"/>
</dbReference>
<dbReference type="SUPFAM" id="SSF53323">
    <property type="entry name" value="Pyruvate-ferredoxin oxidoreductase, PFOR, domain III"/>
    <property type="match status" value="1"/>
</dbReference>
<dbReference type="GO" id="GO:0006082">
    <property type="term" value="P:organic acid metabolic process"/>
    <property type="evidence" value="ECO:0007669"/>
    <property type="project" value="UniProtKB-ARBA"/>
</dbReference>
<dbReference type="PANTHER" id="PTHR32154:SF20">
    <property type="entry name" value="2-OXOGLUTARATE OXIDOREDUCTASE SUBUNIT KORA"/>
    <property type="match status" value="1"/>
</dbReference>
<dbReference type="Gene3D" id="3.40.920.10">
    <property type="entry name" value="Pyruvate-ferredoxin oxidoreductase, PFOR, domain III"/>
    <property type="match status" value="1"/>
</dbReference>
<dbReference type="Pfam" id="PF01855">
    <property type="entry name" value="POR_N"/>
    <property type="match status" value="1"/>
</dbReference>
<evidence type="ECO:0000256" key="1">
    <source>
        <dbReference type="ARBA" id="ARBA00023002"/>
    </source>
</evidence>
<evidence type="ECO:0000313" key="4">
    <source>
        <dbReference type="EMBL" id="MCC5446880.1"/>
    </source>
</evidence>
<dbReference type="InterPro" id="IPR009014">
    <property type="entry name" value="Transketo_C/PFOR_II"/>
</dbReference>
<dbReference type="GO" id="GO:0016903">
    <property type="term" value="F:oxidoreductase activity, acting on the aldehyde or oxo group of donors"/>
    <property type="evidence" value="ECO:0007669"/>
    <property type="project" value="InterPro"/>
</dbReference>
<organism evidence="5">
    <name type="scientific">Nanobsidianus stetteri</name>
    <dbReference type="NCBI Taxonomy" id="1294122"/>
    <lineage>
        <taxon>Archaea</taxon>
        <taxon>Nanobdellota</taxon>
        <taxon>Candidatus Nanoarchaeia</taxon>
        <taxon>Nanoarchaeales</taxon>
        <taxon>Nanopusillaceae</taxon>
        <taxon>Candidatus Nanobsidianus</taxon>
    </lineage>
</organism>
<evidence type="ECO:0000259" key="2">
    <source>
        <dbReference type="Pfam" id="PF01558"/>
    </source>
</evidence>
<reference evidence="5" key="3">
    <citation type="submission" date="2017-05" db="EMBL/GenBank/DDBJ databases">
        <authorList>
            <person name="Song R."/>
            <person name="Chenine A.L."/>
            <person name="Ruprecht R.M."/>
        </authorList>
    </citation>
    <scope>NUCLEOTIDE SEQUENCE</scope>
    <source>
        <strain evidence="5">SCGC AB-777_F03</strain>
    </source>
</reference>
<evidence type="ECO:0000313" key="5">
    <source>
        <dbReference type="EMBL" id="PVU68876.1"/>
    </source>
</evidence>
<feature type="domain" description="Pyruvate flavodoxin/ferredoxin oxidoreductase pyrimidine binding" evidence="3">
    <location>
        <begin position="193"/>
        <end position="417"/>
    </location>
</feature>
<dbReference type="InterPro" id="IPR029061">
    <property type="entry name" value="THDP-binding"/>
</dbReference>
<dbReference type="PANTHER" id="PTHR32154">
    <property type="entry name" value="PYRUVATE-FLAVODOXIN OXIDOREDUCTASE-RELATED"/>
    <property type="match status" value="1"/>
</dbReference>
<gene>
    <name evidence="4" type="ORF">DDW03_000470</name>
    <name evidence="5" type="ORF">DDW03_00870</name>
</gene>
<dbReference type="Pfam" id="PF01558">
    <property type="entry name" value="POR"/>
    <property type="match status" value="1"/>
</dbReference>
<dbReference type="NCBIfam" id="TIGR03710">
    <property type="entry name" value="OAFO_sf"/>
    <property type="match status" value="1"/>
</dbReference>
<dbReference type="AlphaFoldDB" id="A0A2T9WM17"/>
<dbReference type="Gene3D" id="3.40.50.970">
    <property type="match status" value="1"/>
</dbReference>
<dbReference type="SUPFAM" id="SSF52518">
    <property type="entry name" value="Thiamin diphosphate-binding fold (THDP-binding)"/>
    <property type="match status" value="1"/>
</dbReference>
<reference evidence="4" key="2">
    <citation type="submission" date="2017-05" db="EMBL/GenBank/DDBJ databases">
        <authorList>
            <person name="Munson-Mcgee J.H."/>
        </authorList>
    </citation>
    <scope>NUCLEOTIDE SEQUENCE</scope>
    <source>
        <strain evidence="4">SCGC AB-777_F03</strain>
    </source>
</reference>
<dbReference type="EMBL" id="QEFP02000003">
    <property type="protein sequence ID" value="MCC5446880.1"/>
    <property type="molecule type" value="Genomic_DNA"/>
</dbReference>
<protein>
    <submittedName>
        <fullName evidence="5">2-oxoacid:acceptor oxidoreductase subunit alpha</fullName>
    </submittedName>
</protein>
<reference evidence="5" key="1">
    <citation type="journal article" date="2015" name="Appl. Environ. Microbiol.">
        <title>Nanoarchaeota, Their Sulfolobales Host, and Nanoarchaeota Virus Distribution across Yellowstone National Park Hot Springs.</title>
        <authorList>
            <person name="Munson-McGee J.H."/>
            <person name="Field E.K."/>
            <person name="Bateson M."/>
            <person name="Rooney C."/>
            <person name="Stepanauskas R."/>
            <person name="Young M.J."/>
        </authorList>
    </citation>
    <scope>NUCLEOTIDE SEQUENCE [LARGE SCALE GENOMIC DNA]</scope>
    <source>
        <strain evidence="5">SCGC AB-777_F03</strain>
    </source>
</reference>
<proteinExistence type="predicted"/>
<dbReference type="InterPro" id="IPR002880">
    <property type="entry name" value="Pyrv_Fd/Flavodoxin_OxRdtase_N"/>
</dbReference>
<dbReference type="InterPro" id="IPR022367">
    <property type="entry name" value="2-oxoacid/accept_OxRdtase_asu"/>
</dbReference>
<sequence length="547" mass="62386">MVDLNILIGGQAGQGIDFAADIISRVFIKLGYNVFNYRWYMSLIRGGHNYNIVSISKEKIYSPYFEDFDYIIAFDQNTINLHSKKLKESGLVIGPKNVVYNKKIDIDLDYYYKKYNVNKKYENTIILLAFFKYLNIDKEIVKDVLEKRINDPEELKLIDIIYNDLNINSKENIEKRIYKKQFYLSGSEGVALGAIAAGLDIYIAYPMTPASPVLHILASLRDKYNIVTYQPDSEIGAINIALGASYAGAKVMVGSSGGGIDLMAEAISLSGMSEIPLVIYWAQRYGPSTGMATHTDQSDLLEALNIGHGEFPRIVIAPGDPAEAFERTIEAFHIAYKFNNPVILLSDLFLGESKMNFDYIYVPNIEISRYIDLEPPKNYQNYKINDQGYQLRAIPGFDAIVKASSYEHDEFGIETENHEIGQKMSEKRMRKLESIEKEVKEFEPYQIYGEGNKLIVSWGSNKMPILESLKYLKGWKYLHISYLSPFPKEIKYLLEESKEIVSVEHNLTGQLSKLIRQELGIEIENKLLKHSGEPFSVKEILSYIKNL</sequence>
<dbReference type="InterPro" id="IPR019752">
    <property type="entry name" value="Pyrv/ketoisovalerate_OxRed_cat"/>
</dbReference>
<dbReference type="Gene3D" id="3.40.50.920">
    <property type="match status" value="1"/>
</dbReference>
<name>A0A2T9WM17_NANST</name>
<dbReference type="GO" id="GO:0044272">
    <property type="term" value="P:sulfur compound biosynthetic process"/>
    <property type="evidence" value="ECO:0007669"/>
    <property type="project" value="UniProtKB-ARBA"/>
</dbReference>
<comment type="caution">
    <text evidence="5">The sequence shown here is derived from an EMBL/GenBank/DDBJ whole genome shotgun (WGS) entry which is preliminary data.</text>
</comment>
<reference evidence="4" key="4">
    <citation type="submission" date="2021-11" db="EMBL/GenBank/DDBJ databases">
        <authorList>
            <person name="Munson-Mcgee J."/>
            <person name="Field E."/>
            <person name="Bateson M."/>
            <person name="Rooney C."/>
            <person name="Stepanauskas R."/>
            <person name="Young M."/>
        </authorList>
    </citation>
    <scope>NUCLEOTIDE SEQUENCE</scope>
    <source>
        <strain evidence="4">SCGC AB-777_F03</strain>
    </source>
</reference>
<accession>A0A2T9WM17</accession>
<dbReference type="SUPFAM" id="SSF52922">
    <property type="entry name" value="TK C-terminal domain-like"/>
    <property type="match status" value="1"/>
</dbReference>
<dbReference type="GO" id="GO:0006979">
    <property type="term" value="P:response to oxidative stress"/>
    <property type="evidence" value="ECO:0007669"/>
    <property type="project" value="TreeGrafter"/>
</dbReference>
<dbReference type="CDD" id="cd07034">
    <property type="entry name" value="TPP_PYR_PFOR_IOR-alpha_like"/>
    <property type="match status" value="1"/>
</dbReference>
<keyword evidence="1" id="KW-0560">Oxidoreductase</keyword>
<dbReference type="InterPro" id="IPR050722">
    <property type="entry name" value="Pyruvate:ferred/Flavod_OxRd"/>
</dbReference>
<feature type="domain" description="Pyruvate/ketoisovalerate oxidoreductase catalytic" evidence="2">
    <location>
        <begin position="12"/>
        <end position="158"/>
    </location>
</feature>
<dbReference type="EMBL" id="QEFP01000002">
    <property type="protein sequence ID" value="PVU68876.1"/>
    <property type="molecule type" value="Genomic_DNA"/>
</dbReference>